<name>A0A0T5Z2V6_9GAMM</name>
<keyword evidence="1" id="KW-0472">Membrane</keyword>
<reference evidence="2 3" key="1">
    <citation type="submission" date="2015-11" db="EMBL/GenBank/DDBJ databases">
        <title>The genome of Candidatus Endoriftia persephone in Ridgeia piscesae and population structure of the North Eastern Pacific vestimentiferan symbionts.</title>
        <authorList>
            <person name="Perez M."/>
            <person name="Juniper K.S."/>
        </authorList>
    </citation>
    <scope>NUCLEOTIDE SEQUENCE [LARGE SCALE GENOMIC DNA]</scope>
    <source>
        <strain evidence="2">Ind10</strain>
    </source>
</reference>
<evidence type="ECO:0000313" key="2">
    <source>
        <dbReference type="EMBL" id="KRT57242.1"/>
    </source>
</evidence>
<gene>
    <name evidence="2" type="ORF">Ga0076813_11266</name>
</gene>
<keyword evidence="1" id="KW-1133">Transmembrane helix</keyword>
<dbReference type="AlphaFoldDB" id="A0A0T5Z2V6"/>
<dbReference type="Proteomes" id="UP000051276">
    <property type="component" value="Unassembled WGS sequence"/>
</dbReference>
<feature type="transmembrane region" description="Helical" evidence="1">
    <location>
        <begin position="45"/>
        <end position="71"/>
    </location>
</feature>
<protein>
    <recommendedName>
        <fullName evidence="4">MAPEG family</fullName>
    </recommendedName>
</protein>
<accession>A0A0T5Z2V6</accession>
<sequence>MIISADSRNQAELKQRHTVFVHQLELFYDAVKLTLTAHAVNSTMLLLFLQGAVAQDLLLGWYAGLLMLLLYRGYTLYGYRHETDRVLHARRWYWHAMIGVALASLVWGGGGLSAVYAGGSL</sequence>
<keyword evidence="1" id="KW-0812">Transmembrane</keyword>
<evidence type="ECO:0008006" key="4">
    <source>
        <dbReference type="Google" id="ProtNLM"/>
    </source>
</evidence>
<organism evidence="2 3">
    <name type="scientific">endosymbiont of Ridgeia piscesae</name>
    <dbReference type="NCBI Taxonomy" id="54398"/>
    <lineage>
        <taxon>Bacteria</taxon>
        <taxon>Pseudomonadati</taxon>
        <taxon>Pseudomonadota</taxon>
        <taxon>Gammaproteobacteria</taxon>
        <taxon>sulfur-oxidizing symbionts</taxon>
    </lineage>
</organism>
<feature type="transmembrane region" description="Helical" evidence="1">
    <location>
        <begin position="92"/>
        <end position="117"/>
    </location>
</feature>
<dbReference type="EMBL" id="LMXI01000568">
    <property type="protein sequence ID" value="KRT57242.1"/>
    <property type="molecule type" value="Genomic_DNA"/>
</dbReference>
<evidence type="ECO:0000256" key="1">
    <source>
        <dbReference type="SAM" id="Phobius"/>
    </source>
</evidence>
<proteinExistence type="predicted"/>
<feature type="non-terminal residue" evidence="2">
    <location>
        <position position="121"/>
    </location>
</feature>
<comment type="caution">
    <text evidence="2">The sequence shown here is derived from an EMBL/GenBank/DDBJ whole genome shotgun (WGS) entry which is preliminary data.</text>
</comment>
<evidence type="ECO:0000313" key="3">
    <source>
        <dbReference type="Proteomes" id="UP000051276"/>
    </source>
</evidence>